<evidence type="ECO:0000259" key="7">
    <source>
        <dbReference type="Pfam" id="PF14322"/>
    </source>
</evidence>
<dbReference type="Gene3D" id="1.25.40.390">
    <property type="match status" value="1"/>
</dbReference>
<comment type="subcellular location">
    <subcellularLocation>
        <location evidence="1">Cell outer membrane</location>
    </subcellularLocation>
</comment>
<keyword evidence="4" id="KW-0472">Membrane</keyword>
<evidence type="ECO:0000256" key="2">
    <source>
        <dbReference type="ARBA" id="ARBA00006275"/>
    </source>
</evidence>
<dbReference type="STRING" id="390640.SAMN04488034_10364"/>
<evidence type="ECO:0000256" key="5">
    <source>
        <dbReference type="ARBA" id="ARBA00023237"/>
    </source>
</evidence>
<dbReference type="PROSITE" id="PS51257">
    <property type="entry name" value="PROKAR_LIPOPROTEIN"/>
    <property type="match status" value="1"/>
</dbReference>
<dbReference type="Pfam" id="PF07980">
    <property type="entry name" value="SusD_RagB"/>
    <property type="match status" value="1"/>
</dbReference>
<comment type="similarity">
    <text evidence="2">Belongs to the SusD family.</text>
</comment>
<dbReference type="AlphaFoldDB" id="A0A1H5MTM5"/>
<evidence type="ECO:0000256" key="3">
    <source>
        <dbReference type="ARBA" id="ARBA00022729"/>
    </source>
</evidence>
<dbReference type="InterPro" id="IPR011990">
    <property type="entry name" value="TPR-like_helical_dom_sf"/>
</dbReference>
<reference evidence="8 9" key="1">
    <citation type="submission" date="2016-10" db="EMBL/GenBank/DDBJ databases">
        <authorList>
            <person name="de Groot N.N."/>
        </authorList>
    </citation>
    <scope>NUCLEOTIDE SEQUENCE [LARGE SCALE GENOMIC DNA]</scope>
    <source>
        <strain evidence="8 9">DSM 23553</strain>
    </source>
</reference>
<dbReference type="EMBL" id="FNUG01000003">
    <property type="protein sequence ID" value="SEE92001.1"/>
    <property type="molecule type" value="Genomic_DNA"/>
</dbReference>
<evidence type="ECO:0000313" key="8">
    <source>
        <dbReference type="EMBL" id="SEE92001.1"/>
    </source>
</evidence>
<keyword evidence="3" id="KW-0732">Signal</keyword>
<feature type="domain" description="SusD-like N-terminal" evidence="7">
    <location>
        <begin position="63"/>
        <end position="227"/>
    </location>
</feature>
<dbReference type="CDD" id="cd08977">
    <property type="entry name" value="SusD"/>
    <property type="match status" value="1"/>
</dbReference>
<protein>
    <submittedName>
        <fullName evidence="8">RagB/SusD domain-containing protein</fullName>
    </submittedName>
</protein>
<gene>
    <name evidence="8" type="ORF">SAMN04488034_10364</name>
</gene>
<dbReference type="Proteomes" id="UP000199448">
    <property type="component" value="Unassembled WGS sequence"/>
</dbReference>
<sequence length="465" mass="52542">MKNLINSIRCAVILVGLLFISCEDYLELETPDQKIISEAVFENDETAQSAMRGIYNQLATVPFSSGGANSVTVLAGLSADDISTIYDIGNEDSEFNEHEISPDNSKNLNLWSSAYNIIYSTNSLLEGVRNSDQLSDGVVGRLEGESKFVRAFTYFYLVNLFGDVPLVTTTDYQKNSMISRTPKEEVYEKIVEDLTDASNLLASEYSSGERTQVTKAAAHALMARVQLYLQNWIEAENYSSQVIADSNYRILQNLNEVFLKNSQEAIWQLSPYGRGLSLTNTLEASNFVIDPFFYFFAALKLNDEFIQSFDDEDHRLNNWVGYNEALGVFFPYKYKVQNSTDEATEYSMVLRLAEQYLIRAEARARSGDLTGAISDLDVIKMRAGLDPIAEFNPNISETDLVTLIIEERNKELFTEWGHRWLDLKRAGMAEAIFEDTNGWESTDVLYPIPESELIKNPNLIQNDGY</sequence>
<evidence type="ECO:0000313" key="9">
    <source>
        <dbReference type="Proteomes" id="UP000199448"/>
    </source>
</evidence>
<dbReference type="Pfam" id="PF14322">
    <property type="entry name" value="SusD-like_3"/>
    <property type="match status" value="1"/>
</dbReference>
<evidence type="ECO:0000259" key="6">
    <source>
        <dbReference type="Pfam" id="PF07980"/>
    </source>
</evidence>
<organism evidence="8 9">
    <name type="scientific">Salinimicrobium catena</name>
    <dbReference type="NCBI Taxonomy" id="390640"/>
    <lineage>
        <taxon>Bacteria</taxon>
        <taxon>Pseudomonadati</taxon>
        <taxon>Bacteroidota</taxon>
        <taxon>Flavobacteriia</taxon>
        <taxon>Flavobacteriales</taxon>
        <taxon>Flavobacteriaceae</taxon>
        <taxon>Salinimicrobium</taxon>
    </lineage>
</organism>
<dbReference type="OrthoDB" id="621570at2"/>
<accession>A0A1H5MTM5</accession>
<evidence type="ECO:0000256" key="4">
    <source>
        <dbReference type="ARBA" id="ARBA00023136"/>
    </source>
</evidence>
<dbReference type="InterPro" id="IPR033985">
    <property type="entry name" value="SusD-like_N"/>
</dbReference>
<dbReference type="SUPFAM" id="SSF48452">
    <property type="entry name" value="TPR-like"/>
    <property type="match status" value="1"/>
</dbReference>
<proteinExistence type="inferred from homology"/>
<keyword evidence="5" id="KW-0998">Cell outer membrane</keyword>
<dbReference type="InterPro" id="IPR012944">
    <property type="entry name" value="SusD_RagB_dom"/>
</dbReference>
<dbReference type="GO" id="GO:0009279">
    <property type="term" value="C:cell outer membrane"/>
    <property type="evidence" value="ECO:0007669"/>
    <property type="project" value="UniProtKB-SubCell"/>
</dbReference>
<dbReference type="RefSeq" id="WP_093113273.1">
    <property type="nucleotide sequence ID" value="NZ_FNGG01000003.1"/>
</dbReference>
<evidence type="ECO:0000256" key="1">
    <source>
        <dbReference type="ARBA" id="ARBA00004442"/>
    </source>
</evidence>
<feature type="domain" description="RagB/SusD" evidence="6">
    <location>
        <begin position="333"/>
        <end position="465"/>
    </location>
</feature>
<keyword evidence="9" id="KW-1185">Reference proteome</keyword>
<name>A0A1H5MTM5_9FLAO</name>